<sequence>MEEHDEKHSSVIMSTIAKGDLVLVTGVSGFIASHTANQFLEAGYRVRGTVRSLEKADWLYKLFDEKYGKDKFEACVVPDMMAEDAFNEAVKGVAGICHMASVMSFSDKPDEVIPIVVKSALNALTAATKEPGMKSFVYTSSSTAALMPQPDKDIKITTDTWNDDVVHQANTSPDPWSVYGASKTEAERAIWKAVKETNPPFQVACILPNANLGPILKPGGEHESSTASWVVKLYDGDESILDTIPPQWFVNVQDTGRLHLIALIDPECNGQRIFAFAAPFTFNDVLAILRQLRPQKSFPGDREGLGKDLSQIPNEPAELWLKKHCGHGFTDLEETIKANIATLD</sequence>
<evidence type="ECO:0000313" key="1">
    <source>
        <dbReference type="EMBL" id="KAK3710481.1"/>
    </source>
</evidence>
<dbReference type="EMBL" id="JAUTXU010000084">
    <property type="protein sequence ID" value="KAK3710481.1"/>
    <property type="molecule type" value="Genomic_DNA"/>
</dbReference>
<dbReference type="Proteomes" id="UP001281147">
    <property type="component" value="Unassembled WGS sequence"/>
</dbReference>
<accession>A0ACC3N641</accession>
<proteinExistence type="predicted"/>
<reference evidence="1" key="1">
    <citation type="submission" date="2023-07" db="EMBL/GenBank/DDBJ databases">
        <title>Black Yeasts Isolated from many extreme environments.</title>
        <authorList>
            <person name="Coleine C."/>
            <person name="Stajich J.E."/>
            <person name="Selbmann L."/>
        </authorList>
    </citation>
    <scope>NUCLEOTIDE SEQUENCE</scope>
    <source>
        <strain evidence="1">CCFEE 5714</strain>
    </source>
</reference>
<comment type="caution">
    <text evidence="1">The sequence shown here is derived from an EMBL/GenBank/DDBJ whole genome shotgun (WGS) entry which is preliminary data.</text>
</comment>
<gene>
    <name evidence="1" type="ORF">LTR37_010324</name>
</gene>
<evidence type="ECO:0000313" key="2">
    <source>
        <dbReference type="Proteomes" id="UP001281147"/>
    </source>
</evidence>
<protein>
    <submittedName>
        <fullName evidence="1">Uncharacterized protein</fullName>
    </submittedName>
</protein>
<keyword evidence="2" id="KW-1185">Reference proteome</keyword>
<organism evidence="1 2">
    <name type="scientific">Vermiconidia calcicola</name>
    <dbReference type="NCBI Taxonomy" id="1690605"/>
    <lineage>
        <taxon>Eukaryota</taxon>
        <taxon>Fungi</taxon>
        <taxon>Dikarya</taxon>
        <taxon>Ascomycota</taxon>
        <taxon>Pezizomycotina</taxon>
        <taxon>Dothideomycetes</taxon>
        <taxon>Dothideomycetidae</taxon>
        <taxon>Mycosphaerellales</taxon>
        <taxon>Extremaceae</taxon>
        <taxon>Vermiconidia</taxon>
    </lineage>
</organism>
<name>A0ACC3N641_9PEZI</name>